<keyword evidence="2" id="KW-1185">Reference proteome</keyword>
<name>A0A0W0GJ29_9CHLR</name>
<accession>A0A0W0GJ29</accession>
<gene>
    <name evidence="1" type="ORF">DEALK_14110</name>
</gene>
<protein>
    <recommendedName>
        <fullName evidence="3">Phosphohydrolase</fullName>
    </recommendedName>
</protein>
<evidence type="ECO:0000313" key="1">
    <source>
        <dbReference type="EMBL" id="KTB48565.1"/>
    </source>
</evidence>
<dbReference type="AlphaFoldDB" id="A0A0W0GJ29"/>
<dbReference type="EMBL" id="LFDV01000002">
    <property type="protein sequence ID" value="KTB48565.1"/>
    <property type="molecule type" value="Genomic_DNA"/>
</dbReference>
<evidence type="ECO:0008006" key="3">
    <source>
        <dbReference type="Google" id="ProtNLM"/>
    </source>
</evidence>
<reference evidence="1 2" key="1">
    <citation type="submission" date="2015-06" db="EMBL/GenBank/DDBJ databases">
        <title>Genome sequence of the organohalide-respiring Dehalogenimonas alkenigignens type strain (IP3-3T).</title>
        <authorList>
            <person name="Key T.A."/>
            <person name="Richmond D.P."/>
            <person name="Bowman K.S."/>
            <person name="Cho Y.-J."/>
            <person name="Chun J."/>
            <person name="da Costa M.S."/>
            <person name="Rainey F.A."/>
            <person name="Moe W.M."/>
        </authorList>
    </citation>
    <scope>NUCLEOTIDE SEQUENCE [LARGE SCALE GENOMIC DNA]</scope>
    <source>
        <strain evidence="1 2">IP3-3</strain>
    </source>
</reference>
<comment type="caution">
    <text evidence="1">The sequence shown here is derived from an EMBL/GenBank/DDBJ whole genome shotgun (WGS) entry which is preliminary data.</text>
</comment>
<dbReference type="STRING" id="1217799.DEALK_14110"/>
<proteinExistence type="predicted"/>
<sequence>MSSGCPGNDFRKLKVRVVNCPECKADVEIFSDELRVRCQKCGSQVYIDRLPSCIEWCASAKNCLGDPRWQSIQIEPTERETDGHT</sequence>
<dbReference type="OrthoDB" id="9799326at2"/>
<dbReference type="Proteomes" id="UP000053947">
    <property type="component" value="Unassembled WGS sequence"/>
</dbReference>
<evidence type="ECO:0000313" key="2">
    <source>
        <dbReference type="Proteomes" id="UP000053947"/>
    </source>
</evidence>
<organism evidence="1 2">
    <name type="scientific">Dehalogenimonas alkenigignens</name>
    <dbReference type="NCBI Taxonomy" id="1217799"/>
    <lineage>
        <taxon>Bacteria</taxon>
        <taxon>Bacillati</taxon>
        <taxon>Chloroflexota</taxon>
        <taxon>Dehalococcoidia</taxon>
        <taxon>Dehalococcoidales</taxon>
        <taxon>Dehalococcoidaceae</taxon>
        <taxon>Dehalogenimonas</taxon>
    </lineage>
</organism>